<proteinExistence type="predicted"/>
<reference evidence="1 2" key="1">
    <citation type="journal article" date="2015" name="Nature">
        <title>rRNA introns, odd ribosomes, and small enigmatic genomes across a large radiation of phyla.</title>
        <authorList>
            <person name="Brown C.T."/>
            <person name="Hug L.A."/>
            <person name="Thomas B.C."/>
            <person name="Sharon I."/>
            <person name="Castelle C.J."/>
            <person name="Singh A."/>
            <person name="Wilkins M.J."/>
            <person name="Williams K.H."/>
            <person name="Banfield J.F."/>
        </authorList>
    </citation>
    <scope>NUCLEOTIDE SEQUENCE [LARGE SCALE GENOMIC DNA]</scope>
</reference>
<evidence type="ECO:0000313" key="2">
    <source>
        <dbReference type="Proteomes" id="UP000034236"/>
    </source>
</evidence>
<dbReference type="EMBL" id="LCBE01000004">
    <property type="protein sequence ID" value="KKS04691.1"/>
    <property type="molecule type" value="Genomic_DNA"/>
</dbReference>
<accession>A0A0G0Y5H6</accession>
<dbReference type="Proteomes" id="UP000034236">
    <property type="component" value="Unassembled WGS sequence"/>
</dbReference>
<name>A0A0G0Y5H6_9BACT</name>
<dbReference type="AlphaFoldDB" id="A0A0G0Y5H6"/>
<comment type="caution">
    <text evidence="1">The sequence shown here is derived from an EMBL/GenBank/DDBJ whole genome shotgun (WGS) entry which is preliminary data.</text>
</comment>
<gene>
    <name evidence="1" type="ORF">UU58_C0004G0014</name>
</gene>
<organism evidence="1 2">
    <name type="scientific">Candidatus Nomurabacteria bacterium GW2011_GWA2_41_25</name>
    <dbReference type="NCBI Taxonomy" id="1618736"/>
    <lineage>
        <taxon>Bacteria</taxon>
        <taxon>Candidatus Nomuraibacteriota</taxon>
    </lineage>
</organism>
<evidence type="ECO:0000313" key="1">
    <source>
        <dbReference type="EMBL" id="KKS04691.1"/>
    </source>
</evidence>
<sequence length="191" mass="21417">MVPFQETGRCLDLLDGSIEPVRLLSAPVADDGGEHPLPPLESAAVGRGDNDLQRPVVVPAVVAADFVVLARLFADVAESLDLSRCFGGQDFFRRFESRLGFHECQLRFSDFRRCLDFRDLFVGRGDRRGRHVGRRLCRHRQCASLPGRGAERCPGRTACREGLRRRGADESESEHDDESEFHGNLLVNWRG</sequence>
<protein>
    <submittedName>
        <fullName evidence="1">Uncharacterized protein</fullName>
    </submittedName>
</protein>